<reference evidence="2 4" key="1">
    <citation type="submission" date="2006-04" db="EMBL/GenBank/DDBJ databases">
        <authorList>
            <person name="Nierman W.C."/>
        </authorList>
    </citation>
    <scope>NUCLEOTIDE SEQUENCE [LARGE SCALE GENOMIC DNA]</scope>
    <source>
        <strain evidence="2 4">DW4/3-1</strain>
    </source>
</reference>
<dbReference type="HOGENOM" id="CLU_2449577_0_0_7"/>
<keyword evidence="3" id="KW-1185">Reference proteome</keyword>
<dbReference type="KEGG" id="sur:STAUR_7701"/>
<evidence type="ECO:0000313" key="3">
    <source>
        <dbReference type="Proteomes" id="UP000001351"/>
    </source>
</evidence>
<name>Q098Z4_STIAD</name>
<dbReference type="Pfam" id="PF09533">
    <property type="entry name" value="DUF2380"/>
    <property type="match status" value="1"/>
</dbReference>
<dbReference type="InterPro" id="IPR011755">
    <property type="entry name" value="CHP02269_MYXXA"/>
</dbReference>
<sequence>MSKAPKHHVLPEEFRAWFEKRGFRGDMDIDKFCVRLEQAHHQAIHGGGNWRSGRTWPNEWNRMIMEALREAEVEAGRMLTRNEVLNIVASRMKRYDIPMKFIQGGRR</sequence>
<proteinExistence type="predicted"/>
<dbReference type="Proteomes" id="UP000032702">
    <property type="component" value="Unassembled WGS sequence"/>
</dbReference>
<gene>
    <name evidence="1" type="ordered locus">STAUR_7701</name>
    <name evidence="2" type="ORF">STIAU_5815</name>
</gene>
<reference evidence="1 3" key="2">
    <citation type="journal article" date="2011" name="Mol. Biol. Evol.">
        <title>Comparative genomic analysis of fruiting body formation in Myxococcales.</title>
        <authorList>
            <person name="Huntley S."/>
            <person name="Hamann N."/>
            <person name="Wegener-Feldbrugge S."/>
            <person name="Treuner-Lange A."/>
            <person name="Kube M."/>
            <person name="Reinhardt R."/>
            <person name="Klages S."/>
            <person name="Muller R."/>
            <person name="Ronning C.M."/>
            <person name="Nierman W.C."/>
            <person name="Sogaard-Andersen L."/>
        </authorList>
    </citation>
    <scope>NUCLEOTIDE SEQUENCE [LARGE SCALE GENOMIC DNA]</scope>
    <source>
        <strain evidence="1 3">DW4/3-1</strain>
    </source>
</reference>
<evidence type="ECO:0000313" key="4">
    <source>
        <dbReference type="Proteomes" id="UP000032702"/>
    </source>
</evidence>
<evidence type="ECO:0000313" key="1">
    <source>
        <dbReference type="EMBL" id="ADO75456.1"/>
    </source>
</evidence>
<dbReference type="RefSeq" id="WP_002612144.1">
    <property type="nucleotide sequence ID" value="NC_014623.1"/>
</dbReference>
<accession>Q098Z4</accession>
<dbReference type="AlphaFoldDB" id="Q098Z4"/>
<dbReference type="EMBL" id="CP002271">
    <property type="protein sequence ID" value="ADO75456.1"/>
    <property type="molecule type" value="Genomic_DNA"/>
</dbReference>
<organism evidence="2 4">
    <name type="scientific">Stigmatella aurantiaca (strain DW4/3-1)</name>
    <dbReference type="NCBI Taxonomy" id="378806"/>
    <lineage>
        <taxon>Bacteria</taxon>
        <taxon>Pseudomonadati</taxon>
        <taxon>Myxococcota</taxon>
        <taxon>Myxococcia</taxon>
        <taxon>Myxococcales</taxon>
        <taxon>Cystobacterineae</taxon>
        <taxon>Archangiaceae</taxon>
        <taxon>Stigmatella</taxon>
    </lineage>
</organism>
<dbReference type="EMBL" id="AAMD01000019">
    <property type="protein sequence ID" value="EAU68265.1"/>
    <property type="molecule type" value="Genomic_DNA"/>
</dbReference>
<evidence type="ECO:0000313" key="2">
    <source>
        <dbReference type="EMBL" id="EAU68265.1"/>
    </source>
</evidence>
<protein>
    <submittedName>
        <fullName evidence="1">Conserved uncharacterized protein</fullName>
    </submittedName>
</protein>
<dbReference type="Proteomes" id="UP000001351">
    <property type="component" value="Chromosome"/>
</dbReference>
<dbReference type="STRING" id="378806.STAUR_7701"/>